<proteinExistence type="predicted"/>
<protein>
    <submittedName>
        <fullName evidence="1">SocA family protein</fullName>
    </submittedName>
</protein>
<comment type="caution">
    <text evidence="1">The sequence shown here is derived from an EMBL/GenBank/DDBJ whole genome shotgun (WGS) entry which is preliminary data.</text>
</comment>
<sequence length="155" mass="17035">MYNPVQIARKFIALAALSGKQLTHMQLQKLTYIAHGYSLAILNRPLLSEPVSAWKFGPVIPGMYDTFKQFGNKGIPFDLGASCIPELDSQSESIIDGVYATYGDKDGIALSSLTHQPGTPWSKAYNGYMSTVISDDLIKSYYTNLVFEQNGCKGL</sequence>
<dbReference type="Pfam" id="PF13274">
    <property type="entry name" value="SocA_Panacea"/>
    <property type="match status" value="1"/>
</dbReference>
<dbReference type="EMBL" id="ABMABF030000019">
    <property type="protein sequence ID" value="EMJ5136292.1"/>
    <property type="molecule type" value="Genomic_DNA"/>
</dbReference>
<reference evidence="1" key="1">
    <citation type="submission" date="2024-02" db="EMBL/GenBank/DDBJ databases">
        <authorList>
            <consortium name="Clinical and Environmental Microbiology Branch: Whole genome sequencing antimicrobial resistance pathogens in the healthcare setting"/>
        </authorList>
    </citation>
    <scope>NUCLEOTIDE SEQUENCE</scope>
    <source>
        <strain evidence="1">2021GO-0154</strain>
    </source>
</reference>
<name>A0AAI9DFK2_PROST</name>
<organism evidence="1">
    <name type="scientific">Providencia stuartii</name>
    <dbReference type="NCBI Taxonomy" id="588"/>
    <lineage>
        <taxon>Bacteria</taxon>
        <taxon>Pseudomonadati</taxon>
        <taxon>Pseudomonadota</taxon>
        <taxon>Gammaproteobacteria</taxon>
        <taxon>Enterobacterales</taxon>
        <taxon>Morganellaceae</taxon>
        <taxon>Providencia</taxon>
    </lineage>
</organism>
<gene>
    <name evidence="1" type="ORF">RG298_004087</name>
</gene>
<dbReference type="AlphaFoldDB" id="A0AAI9DFK2"/>
<dbReference type="InterPro" id="IPR025272">
    <property type="entry name" value="SocA_Panacea"/>
</dbReference>
<accession>A0AAI9DFK2</accession>
<evidence type="ECO:0000313" key="1">
    <source>
        <dbReference type="EMBL" id="EMJ5136292.1"/>
    </source>
</evidence>